<dbReference type="Gene3D" id="1.10.8.10">
    <property type="entry name" value="DNA helicase RuvA subunit, C-terminal domain"/>
    <property type="match status" value="1"/>
</dbReference>
<comment type="caution">
    <text evidence="5">Lacks conserved residue(s) required for the propagation of feature annotation.</text>
</comment>
<dbReference type="CDD" id="cd02440">
    <property type="entry name" value="AdoMet_MTases"/>
    <property type="match status" value="1"/>
</dbReference>
<evidence type="ECO:0000259" key="8">
    <source>
        <dbReference type="Pfam" id="PF17827"/>
    </source>
</evidence>
<comment type="similarity">
    <text evidence="5">Belongs to the protein N5-glutamine methyltransferase family. PrmC subfamily.</text>
</comment>
<proteinExistence type="inferred from homology"/>
<protein>
    <recommendedName>
        <fullName evidence="5">Release factor glutamine methyltransferase</fullName>
        <shortName evidence="5">RF MTase</shortName>
        <ecNumber evidence="5">2.1.1.297</ecNumber>
    </recommendedName>
    <alternativeName>
        <fullName evidence="5">N5-glutamine methyltransferase PrmC</fullName>
    </alternativeName>
    <alternativeName>
        <fullName evidence="5">Protein-(glutamine-N5) MTase PrmC</fullName>
    </alternativeName>
    <alternativeName>
        <fullName evidence="5">Protein-glutamine N-methyltransferase PrmC</fullName>
    </alternativeName>
</protein>
<dbReference type="InterPro" id="IPR007848">
    <property type="entry name" value="Small_mtfrase_dom"/>
</dbReference>
<dbReference type="Proteomes" id="UP000199696">
    <property type="component" value="Unassembled WGS sequence"/>
</dbReference>
<dbReference type="PROSITE" id="PS00092">
    <property type="entry name" value="N6_MTASE"/>
    <property type="match status" value="1"/>
</dbReference>
<dbReference type="GO" id="GO:0102559">
    <property type="term" value="F:peptide chain release factor N(5)-glutamine methyltransferase activity"/>
    <property type="evidence" value="ECO:0007669"/>
    <property type="project" value="UniProtKB-EC"/>
</dbReference>
<dbReference type="InterPro" id="IPR029063">
    <property type="entry name" value="SAM-dependent_MTases_sf"/>
</dbReference>
<evidence type="ECO:0000313" key="10">
    <source>
        <dbReference type="Proteomes" id="UP000199696"/>
    </source>
</evidence>
<evidence type="ECO:0000256" key="3">
    <source>
        <dbReference type="ARBA" id="ARBA00022691"/>
    </source>
</evidence>
<evidence type="ECO:0000256" key="2">
    <source>
        <dbReference type="ARBA" id="ARBA00022679"/>
    </source>
</evidence>
<feature type="binding site" evidence="5">
    <location>
        <begin position="224"/>
        <end position="227"/>
    </location>
    <ligand>
        <name>substrate</name>
    </ligand>
</feature>
<dbReference type="AlphaFoldDB" id="A0A1C6VEM6"/>
<keyword evidence="3 5" id="KW-0949">S-adenosyl-L-methionine</keyword>
<dbReference type="InterPro" id="IPR040758">
    <property type="entry name" value="PrmC_N"/>
</dbReference>
<dbReference type="NCBIfam" id="TIGR03534">
    <property type="entry name" value="RF_mod_PrmC"/>
    <property type="match status" value="1"/>
</dbReference>
<feature type="compositionally biased region" description="Basic and acidic residues" evidence="6">
    <location>
        <begin position="316"/>
        <end position="325"/>
    </location>
</feature>
<feature type="binding site" evidence="5">
    <location>
        <position position="174"/>
    </location>
    <ligand>
        <name>S-adenosyl-L-methionine</name>
        <dbReference type="ChEBI" id="CHEBI:59789"/>
    </ligand>
</feature>
<evidence type="ECO:0000313" key="9">
    <source>
        <dbReference type="EMBL" id="SCL64788.1"/>
    </source>
</evidence>
<feature type="region of interest" description="Disordered" evidence="6">
    <location>
        <begin position="309"/>
        <end position="334"/>
    </location>
</feature>
<dbReference type="InterPro" id="IPR002052">
    <property type="entry name" value="DNA_methylase_N6_adenine_CS"/>
</dbReference>
<evidence type="ECO:0000256" key="5">
    <source>
        <dbReference type="HAMAP-Rule" id="MF_02126"/>
    </source>
</evidence>
<gene>
    <name evidence="5" type="primary">prmC</name>
    <name evidence="9" type="ORF">GA0070604_5292</name>
</gene>
<dbReference type="Pfam" id="PF17827">
    <property type="entry name" value="PrmC_N"/>
    <property type="match status" value="1"/>
</dbReference>
<keyword evidence="1 5" id="KW-0489">Methyltransferase</keyword>
<evidence type="ECO:0000256" key="4">
    <source>
        <dbReference type="ARBA" id="ARBA00048391"/>
    </source>
</evidence>
<name>A0A1C6VEM6_9ACTN</name>
<dbReference type="OrthoDB" id="9800643at2"/>
<dbReference type="EMBL" id="FMHY01000002">
    <property type="protein sequence ID" value="SCL64788.1"/>
    <property type="molecule type" value="Genomic_DNA"/>
</dbReference>
<dbReference type="InterPro" id="IPR019874">
    <property type="entry name" value="RF_methyltr_PrmC"/>
</dbReference>
<comment type="function">
    <text evidence="5">Methylates the class 1 translation termination release factors RF1/PrfA and RF2/PrfB on the glutamine residue of the universally conserved GGQ motif.</text>
</comment>
<feature type="domain" description="Release factor glutamine methyltransferase N-terminal" evidence="8">
    <location>
        <begin position="40"/>
        <end position="106"/>
    </location>
</feature>
<dbReference type="PANTHER" id="PTHR18895:SF74">
    <property type="entry name" value="MTRF1L RELEASE FACTOR GLUTAMINE METHYLTRANSFERASE"/>
    <property type="match status" value="1"/>
</dbReference>
<dbReference type="STRING" id="227316.GA0070604_5292"/>
<dbReference type="HAMAP" id="MF_02126">
    <property type="entry name" value="RF_methyltr_PrmC"/>
    <property type="match status" value="1"/>
</dbReference>
<dbReference type="GO" id="GO:0003676">
    <property type="term" value="F:nucleic acid binding"/>
    <property type="evidence" value="ECO:0007669"/>
    <property type="project" value="InterPro"/>
</dbReference>
<evidence type="ECO:0000256" key="6">
    <source>
        <dbReference type="SAM" id="MobiDB-lite"/>
    </source>
</evidence>
<dbReference type="EC" id="2.1.1.297" evidence="5"/>
<keyword evidence="2 5" id="KW-0808">Transferase</keyword>
<feature type="domain" description="Methyltransferase small" evidence="7">
    <location>
        <begin position="147"/>
        <end position="228"/>
    </location>
</feature>
<dbReference type="Gene3D" id="3.40.50.150">
    <property type="entry name" value="Vaccinia Virus protein VP39"/>
    <property type="match status" value="1"/>
</dbReference>
<evidence type="ECO:0000259" key="7">
    <source>
        <dbReference type="Pfam" id="PF05175"/>
    </source>
</evidence>
<dbReference type="NCBIfam" id="TIGR00536">
    <property type="entry name" value="hemK_fam"/>
    <property type="match status" value="1"/>
</dbReference>
<sequence>MWVTAHPLVRRPATLHDYVVTFLPQHPSKGTERERPSLAVARSARVLAAAGIEAPRAEAEQLTAYVLDVPRGRLALADGLTPDQRDRLDALVARRAAREPLQHLTGFAGFRHLELAVGPGVFVPRPETELLAGWGVEQGRRLGSPLVVDLCSGSGAIALAVAQELPGARVVAVERSPEALAWLRRNVADRAAAGDTPVEVVAADVTDPELLADLVGRVDVLLCNPPYVPRSVVVPPEVAGYDPDEAVFGGADGLDVIRPVVARAAELLRPGGVLGVEHDDTHGTAVPALLAGDGRYERVEEHRDLVGRSRFATASRRADGRHVEPDPAWQTGSS</sequence>
<accession>A0A1C6VEM6</accession>
<evidence type="ECO:0000256" key="1">
    <source>
        <dbReference type="ARBA" id="ARBA00022603"/>
    </source>
</evidence>
<keyword evidence="10" id="KW-1185">Reference proteome</keyword>
<organism evidence="9 10">
    <name type="scientific">Micromonospora eburnea</name>
    <dbReference type="NCBI Taxonomy" id="227316"/>
    <lineage>
        <taxon>Bacteria</taxon>
        <taxon>Bacillati</taxon>
        <taxon>Actinomycetota</taxon>
        <taxon>Actinomycetes</taxon>
        <taxon>Micromonosporales</taxon>
        <taxon>Micromonosporaceae</taxon>
        <taxon>Micromonospora</taxon>
    </lineage>
</organism>
<feature type="binding site" evidence="5">
    <location>
        <position position="224"/>
    </location>
    <ligand>
        <name>S-adenosyl-L-methionine</name>
        <dbReference type="ChEBI" id="CHEBI:59789"/>
    </ligand>
</feature>
<dbReference type="InterPro" id="IPR050320">
    <property type="entry name" value="N5-glutamine_MTase"/>
</dbReference>
<reference evidence="10" key="1">
    <citation type="submission" date="2016-06" db="EMBL/GenBank/DDBJ databases">
        <authorList>
            <person name="Varghese N."/>
            <person name="Submissions Spin"/>
        </authorList>
    </citation>
    <scope>NUCLEOTIDE SEQUENCE [LARGE SCALE GENOMIC DNA]</scope>
    <source>
        <strain evidence="10">DSM 44814</strain>
    </source>
</reference>
<comment type="catalytic activity">
    <reaction evidence="4 5">
        <text>L-glutaminyl-[peptide chain release factor] + S-adenosyl-L-methionine = N(5)-methyl-L-glutaminyl-[peptide chain release factor] + S-adenosyl-L-homocysteine + H(+)</text>
        <dbReference type="Rhea" id="RHEA:42896"/>
        <dbReference type="Rhea" id="RHEA-COMP:10271"/>
        <dbReference type="Rhea" id="RHEA-COMP:10272"/>
        <dbReference type="ChEBI" id="CHEBI:15378"/>
        <dbReference type="ChEBI" id="CHEBI:30011"/>
        <dbReference type="ChEBI" id="CHEBI:57856"/>
        <dbReference type="ChEBI" id="CHEBI:59789"/>
        <dbReference type="ChEBI" id="CHEBI:61891"/>
        <dbReference type="EC" id="2.1.1.297"/>
    </reaction>
</comment>
<dbReference type="Pfam" id="PF05175">
    <property type="entry name" value="MTS"/>
    <property type="match status" value="1"/>
</dbReference>
<dbReference type="GO" id="GO:0032259">
    <property type="term" value="P:methylation"/>
    <property type="evidence" value="ECO:0007669"/>
    <property type="project" value="UniProtKB-KW"/>
</dbReference>
<dbReference type="InterPro" id="IPR004556">
    <property type="entry name" value="HemK-like"/>
</dbReference>
<dbReference type="PANTHER" id="PTHR18895">
    <property type="entry name" value="HEMK METHYLTRANSFERASE"/>
    <property type="match status" value="1"/>
</dbReference>
<dbReference type="SUPFAM" id="SSF53335">
    <property type="entry name" value="S-adenosyl-L-methionine-dependent methyltransferases"/>
    <property type="match status" value="1"/>
</dbReference>